<keyword evidence="2" id="KW-1133">Transmembrane helix</keyword>
<evidence type="ECO:0000256" key="1">
    <source>
        <dbReference type="SAM" id="MobiDB-lite"/>
    </source>
</evidence>
<dbReference type="AlphaFoldDB" id="A0A067KGS7"/>
<feature type="transmembrane region" description="Helical" evidence="2">
    <location>
        <begin position="48"/>
        <end position="70"/>
    </location>
</feature>
<evidence type="ECO:0000313" key="3">
    <source>
        <dbReference type="EMBL" id="KDP31470.1"/>
    </source>
</evidence>
<dbReference type="PANTHER" id="PTHR34964:SF1">
    <property type="entry name" value="MEMBRANE LIPOPROTEIN"/>
    <property type="match status" value="1"/>
</dbReference>
<gene>
    <name evidence="3" type="ORF">JCGZ_15350</name>
</gene>
<feature type="compositionally biased region" description="Low complexity" evidence="1">
    <location>
        <begin position="145"/>
        <end position="155"/>
    </location>
</feature>
<dbReference type="PANTHER" id="PTHR34964">
    <property type="entry name" value="MEMBRANE LIPOPROTEIN-RELATED"/>
    <property type="match status" value="1"/>
</dbReference>
<feature type="region of interest" description="Disordered" evidence="1">
    <location>
        <begin position="91"/>
        <end position="170"/>
    </location>
</feature>
<sequence length="170" mass="18010">MPVSDPSSGRLFIWLISCFLFISVLTGGTFLILYLVLPQSSATAWLPFAGVSLVSLPWLFWCFTCLYRIISRALGFRFIIGGGGGGGNGGLSHPNAASNEPRNLETPLESTGGDGKRVQFGGAVVVGAEDDDDDDNEKITNVKRSSSSLSSNDLSIATQESEMPLTSAMA</sequence>
<dbReference type="OrthoDB" id="784693at2759"/>
<dbReference type="EMBL" id="KK914630">
    <property type="protein sequence ID" value="KDP31470.1"/>
    <property type="molecule type" value="Genomic_DNA"/>
</dbReference>
<dbReference type="KEGG" id="jcu:105640188"/>
<evidence type="ECO:0000313" key="4">
    <source>
        <dbReference type="Proteomes" id="UP000027138"/>
    </source>
</evidence>
<keyword evidence="2" id="KW-0812">Transmembrane</keyword>
<feature type="transmembrane region" description="Helical" evidence="2">
    <location>
        <begin position="12"/>
        <end position="36"/>
    </location>
</feature>
<protein>
    <submittedName>
        <fullName evidence="3">Uncharacterized protein</fullName>
    </submittedName>
</protein>
<keyword evidence="2" id="KW-0472">Membrane</keyword>
<reference evidence="3 4" key="1">
    <citation type="journal article" date="2014" name="PLoS ONE">
        <title>Global Analysis of Gene Expression Profiles in Physic Nut (Jatropha curcas L.) Seedlings Exposed to Salt Stress.</title>
        <authorList>
            <person name="Zhang L."/>
            <person name="Zhang C."/>
            <person name="Wu P."/>
            <person name="Chen Y."/>
            <person name="Li M."/>
            <person name="Jiang H."/>
            <person name="Wu G."/>
        </authorList>
    </citation>
    <scope>NUCLEOTIDE SEQUENCE [LARGE SCALE GENOMIC DNA]</scope>
    <source>
        <strain evidence="4">cv. GZQX0401</strain>
        <tissue evidence="3">Young leaves</tissue>
    </source>
</reference>
<dbReference type="Proteomes" id="UP000027138">
    <property type="component" value="Unassembled WGS sequence"/>
</dbReference>
<proteinExistence type="predicted"/>
<accession>A0A067KGS7</accession>
<keyword evidence="4" id="KW-1185">Reference proteome</keyword>
<evidence type="ECO:0000256" key="2">
    <source>
        <dbReference type="SAM" id="Phobius"/>
    </source>
</evidence>
<organism evidence="3 4">
    <name type="scientific">Jatropha curcas</name>
    <name type="common">Barbados nut</name>
    <dbReference type="NCBI Taxonomy" id="180498"/>
    <lineage>
        <taxon>Eukaryota</taxon>
        <taxon>Viridiplantae</taxon>
        <taxon>Streptophyta</taxon>
        <taxon>Embryophyta</taxon>
        <taxon>Tracheophyta</taxon>
        <taxon>Spermatophyta</taxon>
        <taxon>Magnoliopsida</taxon>
        <taxon>eudicotyledons</taxon>
        <taxon>Gunneridae</taxon>
        <taxon>Pentapetalae</taxon>
        <taxon>rosids</taxon>
        <taxon>fabids</taxon>
        <taxon>Malpighiales</taxon>
        <taxon>Euphorbiaceae</taxon>
        <taxon>Crotonoideae</taxon>
        <taxon>Jatropheae</taxon>
        <taxon>Jatropha</taxon>
    </lineage>
</organism>
<name>A0A067KGS7_JATCU</name>